<dbReference type="EMBL" id="QQAH01000001">
    <property type="protein sequence ID" value="RDD83544.1"/>
    <property type="molecule type" value="Genomic_DNA"/>
</dbReference>
<name>A0A369US05_9GAMM</name>
<dbReference type="Proteomes" id="UP000253782">
    <property type="component" value="Unassembled WGS sequence"/>
</dbReference>
<protein>
    <recommendedName>
        <fullName evidence="3">MarR family transcriptional regulator</fullName>
    </recommendedName>
</protein>
<accession>A0A369US05</accession>
<reference evidence="1 2" key="1">
    <citation type="submission" date="2018-07" db="EMBL/GenBank/DDBJ databases">
        <title>Dyella tabacisoli L4-6T, whole genome shotgun sequence.</title>
        <authorList>
            <person name="Zhou X.-K."/>
            <person name="Li W.-J."/>
            <person name="Duan Y.-Q."/>
        </authorList>
    </citation>
    <scope>NUCLEOTIDE SEQUENCE [LARGE SCALE GENOMIC DNA]</scope>
    <source>
        <strain evidence="1 2">L4-6</strain>
    </source>
</reference>
<comment type="caution">
    <text evidence="1">The sequence shown here is derived from an EMBL/GenBank/DDBJ whole genome shotgun (WGS) entry which is preliminary data.</text>
</comment>
<sequence length="75" mass="8811">MDFVEFKELVFEAIAQNDGRWTWYQLDRRLMGANPEMTTSLMPAINELIRDRRIRVMPDSPIPGQPRYEVVPTNS</sequence>
<organism evidence="1 2">
    <name type="scientific">Dyella tabacisoli</name>
    <dbReference type="NCBI Taxonomy" id="2282381"/>
    <lineage>
        <taxon>Bacteria</taxon>
        <taxon>Pseudomonadati</taxon>
        <taxon>Pseudomonadota</taxon>
        <taxon>Gammaproteobacteria</taxon>
        <taxon>Lysobacterales</taxon>
        <taxon>Rhodanobacteraceae</taxon>
        <taxon>Dyella</taxon>
    </lineage>
</organism>
<gene>
    <name evidence="1" type="ORF">DVJ77_02920</name>
</gene>
<keyword evidence="2" id="KW-1185">Reference proteome</keyword>
<dbReference type="AlphaFoldDB" id="A0A369US05"/>
<evidence type="ECO:0000313" key="2">
    <source>
        <dbReference type="Proteomes" id="UP000253782"/>
    </source>
</evidence>
<dbReference type="OrthoDB" id="3078732at2"/>
<proteinExistence type="predicted"/>
<evidence type="ECO:0000313" key="1">
    <source>
        <dbReference type="EMBL" id="RDD83544.1"/>
    </source>
</evidence>
<evidence type="ECO:0008006" key="3">
    <source>
        <dbReference type="Google" id="ProtNLM"/>
    </source>
</evidence>